<dbReference type="Gene3D" id="3.40.50.300">
    <property type="entry name" value="P-loop containing nucleotide triphosphate hydrolases"/>
    <property type="match status" value="1"/>
</dbReference>
<dbReference type="InterPro" id="IPR027417">
    <property type="entry name" value="P-loop_NTPase"/>
</dbReference>
<dbReference type="InterPro" id="IPR056884">
    <property type="entry name" value="NPHP3-like_N"/>
</dbReference>
<proteinExistence type="predicted"/>
<sequence length="737" mass="83937">MFPGIRMMINYINGGRGGAGGQGHRSGIGGAGGHGMGPSLNFDIRPGGNFTMNNVQQAERGIDILHRAVAPEAIHDSTDSFPQPKCHPETRTKMLKHLRNWAVDPNPETTVLWLHGPAGAGKSAILQTLASQLQDAGALGGCFFFKRNHPTRGNAKKLVTTIAYQLALAVPWLRASISQIVENDPSTIFRSIGTQMKVFISDAFRAHVNRRSVTILIDGLDECEGHNIQQEILRAIRDSFFNHPIPVLFLVASRPEPHIREMFDSPLYAGHYVGFNVEKSFNDVYKYLWDEFSRIHHEHSTMAKIPRPWPSFDVLEDLVDKSSGHFIYAVTIIKFIDDKNYRPTQRLAMVLENSSQGSPFGALDQLYMDILESTPRRSELIPILCAIANIGLTVHEIDWLFELVEGETRLLLRGLHSVLQVPLWDNGYISTHHASFLDFLNDHSRSHNFYIGSLDHQMDLARSFLRRCARRIQPSDWYRLRHPQEHLIPFITSLPPSIELCPLIACMEPARIFALTNANFKDMLSWLKRIPSVPQDLIELWEDCTYVTLMATVDTSLMVKHINSPSSELCQVLVALRLEYGLHSISHLLDITWDKLRTIICSLRPSITETGYWATSYQILQAIIPWEDQRWTCQDIALKCICRIVNPSEDCSGMGIEFDEWKYLTDMLTHCPPCDTLYREFQRIPRSMITSYFEDGSSWHHDVIAKPIFQWLESFGDPTLELAAFWRQEILPLTTRL</sequence>
<name>A0A8H6Z9I9_9AGAR</name>
<evidence type="ECO:0000313" key="4">
    <source>
        <dbReference type="Proteomes" id="UP000623467"/>
    </source>
</evidence>
<evidence type="ECO:0000259" key="2">
    <source>
        <dbReference type="PROSITE" id="PS50837"/>
    </source>
</evidence>
<dbReference type="PANTHER" id="PTHR10039:SF17">
    <property type="entry name" value="FUNGAL STAND N-TERMINAL GOODBYE DOMAIN-CONTAINING PROTEIN-RELATED"/>
    <property type="match status" value="1"/>
</dbReference>
<keyword evidence="4" id="KW-1185">Reference proteome</keyword>
<protein>
    <submittedName>
        <fullName evidence="3">NACHT domain-containing protein</fullName>
    </submittedName>
</protein>
<dbReference type="SUPFAM" id="SSF52540">
    <property type="entry name" value="P-loop containing nucleoside triphosphate hydrolases"/>
    <property type="match status" value="2"/>
</dbReference>
<accession>A0A8H6Z9I9</accession>
<dbReference type="PROSITE" id="PS50837">
    <property type="entry name" value="NACHT"/>
    <property type="match status" value="1"/>
</dbReference>
<dbReference type="Pfam" id="PF24883">
    <property type="entry name" value="NPHP3_N"/>
    <property type="match status" value="1"/>
</dbReference>
<evidence type="ECO:0000313" key="3">
    <source>
        <dbReference type="EMBL" id="KAF7372811.1"/>
    </source>
</evidence>
<evidence type="ECO:0000256" key="1">
    <source>
        <dbReference type="ARBA" id="ARBA00022737"/>
    </source>
</evidence>
<dbReference type="PANTHER" id="PTHR10039">
    <property type="entry name" value="AMELOGENIN"/>
    <property type="match status" value="1"/>
</dbReference>
<organism evidence="3 4">
    <name type="scientific">Mycena sanguinolenta</name>
    <dbReference type="NCBI Taxonomy" id="230812"/>
    <lineage>
        <taxon>Eukaryota</taxon>
        <taxon>Fungi</taxon>
        <taxon>Dikarya</taxon>
        <taxon>Basidiomycota</taxon>
        <taxon>Agaricomycotina</taxon>
        <taxon>Agaricomycetes</taxon>
        <taxon>Agaricomycetidae</taxon>
        <taxon>Agaricales</taxon>
        <taxon>Marasmiineae</taxon>
        <taxon>Mycenaceae</taxon>
        <taxon>Mycena</taxon>
    </lineage>
</organism>
<dbReference type="AlphaFoldDB" id="A0A8H6Z9I9"/>
<reference evidence="3" key="1">
    <citation type="submission" date="2020-05" db="EMBL/GenBank/DDBJ databases">
        <title>Mycena genomes resolve the evolution of fungal bioluminescence.</title>
        <authorList>
            <person name="Tsai I.J."/>
        </authorList>
    </citation>
    <scope>NUCLEOTIDE SEQUENCE</scope>
    <source>
        <strain evidence="3">160909Yilan</strain>
    </source>
</reference>
<dbReference type="Proteomes" id="UP000623467">
    <property type="component" value="Unassembled WGS sequence"/>
</dbReference>
<dbReference type="OrthoDB" id="5967843at2759"/>
<gene>
    <name evidence="3" type="ORF">MSAN_00487100</name>
</gene>
<dbReference type="EMBL" id="JACAZH010000003">
    <property type="protein sequence ID" value="KAF7372811.1"/>
    <property type="molecule type" value="Genomic_DNA"/>
</dbReference>
<keyword evidence="1" id="KW-0677">Repeat</keyword>
<feature type="domain" description="NACHT" evidence="2">
    <location>
        <begin position="110"/>
        <end position="255"/>
    </location>
</feature>
<dbReference type="InterPro" id="IPR007111">
    <property type="entry name" value="NACHT_NTPase"/>
</dbReference>
<comment type="caution">
    <text evidence="3">The sequence shown here is derived from an EMBL/GenBank/DDBJ whole genome shotgun (WGS) entry which is preliminary data.</text>
</comment>